<evidence type="ECO:0000313" key="3">
    <source>
        <dbReference type="Proteomes" id="UP000222944"/>
    </source>
</evidence>
<protein>
    <submittedName>
        <fullName evidence="2">Uncharacterized protein</fullName>
    </submittedName>
</protein>
<name>A0A9X7BUT6_BACTU</name>
<comment type="caution">
    <text evidence="2">The sequence shown here is derived from an EMBL/GenBank/DDBJ whole genome shotgun (WGS) entry which is preliminary data.</text>
</comment>
<gene>
    <name evidence="2" type="ORF">CN899_26460</name>
</gene>
<keyword evidence="1" id="KW-0472">Membrane</keyword>
<organism evidence="2 3">
    <name type="scientific">Bacillus thuringiensis</name>
    <dbReference type="NCBI Taxonomy" id="1428"/>
    <lineage>
        <taxon>Bacteria</taxon>
        <taxon>Bacillati</taxon>
        <taxon>Bacillota</taxon>
        <taxon>Bacilli</taxon>
        <taxon>Bacillales</taxon>
        <taxon>Bacillaceae</taxon>
        <taxon>Bacillus</taxon>
        <taxon>Bacillus cereus group</taxon>
    </lineage>
</organism>
<feature type="transmembrane region" description="Helical" evidence="1">
    <location>
        <begin position="44"/>
        <end position="62"/>
    </location>
</feature>
<proteinExistence type="predicted"/>
<evidence type="ECO:0000256" key="1">
    <source>
        <dbReference type="SAM" id="Phobius"/>
    </source>
</evidence>
<dbReference type="AlphaFoldDB" id="A0A9X7BUT6"/>
<feature type="transmembrane region" description="Helical" evidence="1">
    <location>
        <begin position="7"/>
        <end position="24"/>
    </location>
</feature>
<evidence type="ECO:0000313" key="2">
    <source>
        <dbReference type="EMBL" id="PGH79245.1"/>
    </source>
</evidence>
<feature type="transmembrane region" description="Helical" evidence="1">
    <location>
        <begin position="74"/>
        <end position="94"/>
    </location>
</feature>
<dbReference type="Proteomes" id="UP000222944">
    <property type="component" value="Unassembled WGS sequence"/>
</dbReference>
<keyword evidence="1" id="KW-0812">Transmembrane</keyword>
<reference evidence="2 3" key="1">
    <citation type="submission" date="2017-09" db="EMBL/GenBank/DDBJ databases">
        <title>Large-scale bioinformatics analysis of Bacillus genomes uncovers conserved roles of natural products in bacterial physiology.</title>
        <authorList>
            <consortium name="Agbiome Team Llc"/>
            <person name="Bleich R.M."/>
            <person name="Grubbs K.J."/>
            <person name="Santa Maria K.C."/>
            <person name="Allen S.E."/>
            <person name="Farag S."/>
            <person name="Shank E.A."/>
            <person name="Bowers A."/>
        </authorList>
    </citation>
    <scope>NUCLEOTIDE SEQUENCE [LARGE SCALE GENOMIC DNA]</scope>
    <source>
        <strain evidence="2 3">AFS058004</strain>
    </source>
</reference>
<keyword evidence="1" id="KW-1133">Transmembrane helix</keyword>
<sequence length="96" mass="11618">MKKIIDFIKIFFLYFITLSVYVLLFIEGETYIEKWLHNSWISQLYMYIGKLFLVISIYFLPNKIGIQIRFFYKFLIYILVMVPVFVLLDILGLLSE</sequence>
<accession>A0A9X7BUT6</accession>
<dbReference type="EMBL" id="NUFN01000041">
    <property type="protein sequence ID" value="PGH79245.1"/>
    <property type="molecule type" value="Genomic_DNA"/>
</dbReference>